<feature type="region of interest" description="Disordered" evidence="4">
    <location>
        <begin position="1"/>
        <end position="34"/>
    </location>
</feature>
<evidence type="ECO:0000259" key="5">
    <source>
        <dbReference type="PROSITE" id="PS00036"/>
    </source>
</evidence>
<feature type="coiled-coil region" evidence="3">
    <location>
        <begin position="58"/>
        <end position="85"/>
    </location>
</feature>
<dbReference type="InterPro" id="IPR046347">
    <property type="entry name" value="bZIP_sf"/>
</dbReference>
<proteinExistence type="predicted"/>
<gene>
    <name evidence="6" type="ORF">PVAG01_08435</name>
</gene>
<evidence type="ECO:0000256" key="3">
    <source>
        <dbReference type="SAM" id="Coils"/>
    </source>
</evidence>
<dbReference type="Gene3D" id="1.20.5.170">
    <property type="match status" value="1"/>
</dbReference>
<dbReference type="SUPFAM" id="SSF57959">
    <property type="entry name" value="Leucine zipper domain"/>
    <property type="match status" value="1"/>
</dbReference>
<dbReference type="EMBL" id="JBFCZG010000007">
    <property type="protein sequence ID" value="KAL3419936.1"/>
    <property type="molecule type" value="Genomic_DNA"/>
</dbReference>
<evidence type="ECO:0000313" key="7">
    <source>
        <dbReference type="Proteomes" id="UP001629113"/>
    </source>
</evidence>
<feature type="region of interest" description="Disordered" evidence="4">
    <location>
        <begin position="133"/>
        <end position="204"/>
    </location>
</feature>
<dbReference type="InterPro" id="IPR050936">
    <property type="entry name" value="AP-1-like"/>
</dbReference>
<protein>
    <recommendedName>
        <fullName evidence="5">BZIP domain-containing protein</fullName>
    </recommendedName>
</protein>
<accession>A0ABR4P9E2</accession>
<keyword evidence="3" id="KW-0175">Coiled coil</keyword>
<name>A0ABR4P9E2_9HELO</name>
<dbReference type="PANTHER" id="PTHR40621:SF9">
    <property type="entry name" value="MEAB PROTEIN"/>
    <property type="match status" value="1"/>
</dbReference>
<dbReference type="InterPro" id="IPR004827">
    <property type="entry name" value="bZIP"/>
</dbReference>
<keyword evidence="7" id="KW-1185">Reference proteome</keyword>
<evidence type="ECO:0000256" key="2">
    <source>
        <dbReference type="ARBA" id="ARBA00023242"/>
    </source>
</evidence>
<feature type="compositionally biased region" description="Basic and acidic residues" evidence="4">
    <location>
        <begin position="133"/>
        <end position="146"/>
    </location>
</feature>
<reference evidence="6 7" key="1">
    <citation type="submission" date="2024-06" db="EMBL/GenBank/DDBJ databases">
        <title>Complete genome of Phlyctema vagabunda strain 19-DSS-EL-015.</title>
        <authorList>
            <person name="Fiorenzani C."/>
        </authorList>
    </citation>
    <scope>NUCLEOTIDE SEQUENCE [LARGE SCALE GENOMIC DNA]</scope>
    <source>
        <strain evidence="6 7">19-DSS-EL-015</strain>
    </source>
</reference>
<dbReference type="PANTHER" id="PTHR40621">
    <property type="entry name" value="TRANSCRIPTION FACTOR KAPC-RELATED"/>
    <property type="match status" value="1"/>
</dbReference>
<evidence type="ECO:0000256" key="4">
    <source>
        <dbReference type="SAM" id="MobiDB-lite"/>
    </source>
</evidence>
<sequence>MHSMAEERGEDASSVQEYRGLSAEPERPAKKCKGGRKLIYATLEQRKQRNRDAQAAFRERRTEHIAELEKTVEEQKVKLQASQAAHTSSKDECLLLRYKNSLLERILLERGIDVNEELNKKFDYQNDVSITQIKEKPRARSLDTRKHYPGPNRSVPTLPTSPPTTSPCCSHCNSHDGPSPQSQMSPLSNEPSPRFERQAVSPDIEVPHALSSNYEITNKRRRYNPPATSGCYKRRATGMMQKYSSYQPLPCLETAFTFGKSIPSSTYQNLKNFLILG</sequence>
<feature type="compositionally biased region" description="Basic and acidic residues" evidence="4">
    <location>
        <begin position="1"/>
        <end position="11"/>
    </location>
</feature>
<dbReference type="Proteomes" id="UP001629113">
    <property type="component" value="Unassembled WGS sequence"/>
</dbReference>
<evidence type="ECO:0000256" key="1">
    <source>
        <dbReference type="ARBA" id="ARBA00004123"/>
    </source>
</evidence>
<evidence type="ECO:0000313" key="6">
    <source>
        <dbReference type="EMBL" id="KAL3419936.1"/>
    </source>
</evidence>
<comment type="subcellular location">
    <subcellularLocation>
        <location evidence="1">Nucleus</location>
    </subcellularLocation>
</comment>
<organism evidence="6 7">
    <name type="scientific">Phlyctema vagabunda</name>
    <dbReference type="NCBI Taxonomy" id="108571"/>
    <lineage>
        <taxon>Eukaryota</taxon>
        <taxon>Fungi</taxon>
        <taxon>Dikarya</taxon>
        <taxon>Ascomycota</taxon>
        <taxon>Pezizomycotina</taxon>
        <taxon>Leotiomycetes</taxon>
        <taxon>Helotiales</taxon>
        <taxon>Dermateaceae</taxon>
        <taxon>Phlyctema</taxon>
    </lineage>
</organism>
<dbReference type="PROSITE" id="PS00036">
    <property type="entry name" value="BZIP_BASIC"/>
    <property type="match status" value="1"/>
</dbReference>
<dbReference type="CDD" id="cd14688">
    <property type="entry name" value="bZIP_YAP"/>
    <property type="match status" value="1"/>
</dbReference>
<comment type="caution">
    <text evidence="6">The sequence shown here is derived from an EMBL/GenBank/DDBJ whole genome shotgun (WGS) entry which is preliminary data.</text>
</comment>
<keyword evidence="2" id="KW-0539">Nucleus</keyword>
<feature type="domain" description="BZIP" evidence="5">
    <location>
        <begin position="46"/>
        <end position="60"/>
    </location>
</feature>
<feature type="compositionally biased region" description="Polar residues" evidence="4">
    <location>
        <begin position="179"/>
        <end position="191"/>
    </location>
</feature>